<feature type="transmembrane region" description="Helical" evidence="17">
    <location>
        <begin position="12"/>
        <end position="38"/>
    </location>
</feature>
<evidence type="ECO:0000256" key="6">
    <source>
        <dbReference type="ARBA" id="ARBA00022692"/>
    </source>
</evidence>
<dbReference type="CDD" id="cd20070">
    <property type="entry name" value="5TM_YidC_Alb3"/>
    <property type="match status" value="1"/>
</dbReference>
<organism evidence="19 20">
    <name type="scientific">Parvibacter caecicola</name>
    <dbReference type="NCBI Taxonomy" id="747645"/>
    <lineage>
        <taxon>Bacteria</taxon>
        <taxon>Bacillati</taxon>
        <taxon>Actinomycetota</taxon>
        <taxon>Coriobacteriia</taxon>
        <taxon>Coriobacteriales</taxon>
        <taxon>Coriobacteriaceae</taxon>
        <taxon>Parvibacter</taxon>
    </lineage>
</organism>
<feature type="transmembrane region" description="Helical" evidence="17">
    <location>
        <begin position="145"/>
        <end position="165"/>
    </location>
</feature>
<feature type="transmembrane region" description="Helical" evidence="17">
    <location>
        <begin position="201"/>
        <end position="223"/>
    </location>
</feature>
<evidence type="ECO:0000313" key="19">
    <source>
        <dbReference type="EMBL" id="TJW10243.1"/>
    </source>
</evidence>
<dbReference type="Proteomes" id="UP000309454">
    <property type="component" value="Unassembled WGS sequence"/>
</dbReference>
<comment type="subunit">
    <text evidence="12">Interacts with the Sec translocase complex via SecD. Specifically interacts with transmembrane segments of nascent integral membrane proteins during membrane integration.</text>
</comment>
<dbReference type="OrthoDB" id="9780552at2"/>
<dbReference type="AlphaFoldDB" id="A0A4T9T7D2"/>
<evidence type="ECO:0000256" key="15">
    <source>
        <dbReference type="ARBA" id="ARBA00033342"/>
    </source>
</evidence>
<protein>
    <recommendedName>
        <fullName evidence="3">Membrane protein insertase YidC</fullName>
    </recommendedName>
    <alternativeName>
        <fullName evidence="15">Foldase YidC</fullName>
    </alternativeName>
    <alternativeName>
        <fullName evidence="14">Membrane integrase YidC</fullName>
    </alternativeName>
    <alternativeName>
        <fullName evidence="13">Membrane protein YidC</fullName>
    </alternativeName>
</protein>
<dbReference type="GO" id="GO:0051205">
    <property type="term" value="P:protein insertion into membrane"/>
    <property type="evidence" value="ECO:0007669"/>
    <property type="project" value="TreeGrafter"/>
</dbReference>
<dbReference type="PANTHER" id="PTHR12428">
    <property type="entry name" value="OXA1"/>
    <property type="match status" value="1"/>
</dbReference>
<comment type="similarity">
    <text evidence="2">Belongs to the OXA1/ALB3/YidC family. Type 1 subfamily.</text>
</comment>
<accession>A0A4T9T7D2</accession>
<evidence type="ECO:0000256" key="13">
    <source>
        <dbReference type="ARBA" id="ARBA00031538"/>
    </source>
</evidence>
<evidence type="ECO:0000256" key="16">
    <source>
        <dbReference type="RuleBase" id="RU003945"/>
    </source>
</evidence>
<dbReference type="InterPro" id="IPR047196">
    <property type="entry name" value="YidC_ALB_C"/>
</dbReference>
<comment type="subcellular location">
    <subcellularLocation>
        <location evidence="1">Cell membrane</location>
        <topology evidence="1">Multi-pass membrane protein</topology>
    </subcellularLocation>
    <subcellularLocation>
        <location evidence="16">Membrane</location>
        <topology evidence="16">Multi-pass membrane protein</topology>
    </subcellularLocation>
</comment>
<evidence type="ECO:0000256" key="14">
    <source>
        <dbReference type="ARBA" id="ARBA00033245"/>
    </source>
</evidence>
<evidence type="ECO:0000256" key="10">
    <source>
        <dbReference type="ARBA" id="ARBA00023186"/>
    </source>
</evidence>
<gene>
    <name evidence="19" type="ORF">E5982_06700</name>
</gene>
<dbReference type="EMBL" id="SSTM01000004">
    <property type="protein sequence ID" value="TJW10243.1"/>
    <property type="molecule type" value="Genomic_DNA"/>
</dbReference>
<keyword evidence="6 16" id="KW-0812">Transmembrane</keyword>
<evidence type="ECO:0000256" key="5">
    <source>
        <dbReference type="ARBA" id="ARBA00022475"/>
    </source>
</evidence>
<evidence type="ECO:0000259" key="18">
    <source>
        <dbReference type="Pfam" id="PF02096"/>
    </source>
</evidence>
<evidence type="ECO:0000256" key="3">
    <source>
        <dbReference type="ARBA" id="ARBA00015325"/>
    </source>
</evidence>
<evidence type="ECO:0000256" key="17">
    <source>
        <dbReference type="SAM" id="Phobius"/>
    </source>
</evidence>
<keyword evidence="20" id="KW-1185">Reference proteome</keyword>
<dbReference type="GO" id="GO:0015031">
    <property type="term" value="P:protein transport"/>
    <property type="evidence" value="ECO:0007669"/>
    <property type="project" value="UniProtKB-KW"/>
</dbReference>
<comment type="function">
    <text evidence="11">Required for the insertion and/or proper folding and/or complex formation of integral membrane proteins into the membrane. Involved in integration of membrane proteins that insert both dependently and independently of the Sec translocase complex, as well as at least some lipoproteins. Aids folding of multispanning membrane proteins.</text>
</comment>
<evidence type="ECO:0000256" key="12">
    <source>
        <dbReference type="ARBA" id="ARBA00026028"/>
    </source>
</evidence>
<keyword evidence="4" id="KW-0813">Transport</keyword>
<reference evidence="19 20" key="1">
    <citation type="submission" date="2019-04" db="EMBL/GenBank/DDBJ databases">
        <title>Microbes associate with the intestines of laboratory mice.</title>
        <authorList>
            <person name="Navarre W."/>
            <person name="Wong E."/>
            <person name="Huang K.C."/>
            <person name="Tropini C."/>
            <person name="Ng K."/>
            <person name="Yu B."/>
        </authorList>
    </citation>
    <scope>NUCLEOTIDE SEQUENCE [LARGE SCALE GENOMIC DNA]</scope>
    <source>
        <strain evidence="19 20">NM48_B13</strain>
    </source>
</reference>
<sequence>MWDWFKDWIFSIIQFFYGFCHDWGLAIIIITVLFRILVAPLMHKQAKSNYQMQKIQPKIQNLQKRYANDPQRQQEEMQKLYAEAKFNPLAGCLPMLLQMPIFVALFQVLREMGQREEVQDYCFYNIVPNLVMTPQQALEVGFGTFVPYVILMVIFAGATFLPMVMMQLKSENTQQRNQTLIMGGVMSLFMLWISWSSPAGVLLFWGASSLIGIAQNQITLAMCRKEDARKEEEQVIEVKPVEVNVTRKEKKKRPTKKK</sequence>
<dbReference type="GO" id="GO:0032977">
    <property type="term" value="F:membrane insertase activity"/>
    <property type="evidence" value="ECO:0007669"/>
    <property type="project" value="InterPro"/>
</dbReference>
<dbReference type="InterPro" id="IPR028055">
    <property type="entry name" value="YidC/Oxa/ALB_C"/>
</dbReference>
<dbReference type="NCBIfam" id="TIGR03592">
    <property type="entry name" value="yidC_oxa1_cterm"/>
    <property type="match status" value="1"/>
</dbReference>
<evidence type="ECO:0000256" key="11">
    <source>
        <dbReference type="ARBA" id="ARBA00025034"/>
    </source>
</evidence>
<proteinExistence type="inferred from homology"/>
<feature type="domain" description="Membrane insertase YidC/Oxa/ALB C-terminal" evidence="18">
    <location>
        <begin position="23"/>
        <end position="218"/>
    </location>
</feature>
<evidence type="ECO:0000256" key="1">
    <source>
        <dbReference type="ARBA" id="ARBA00004651"/>
    </source>
</evidence>
<keyword evidence="10" id="KW-0143">Chaperone</keyword>
<dbReference type="Pfam" id="PF02096">
    <property type="entry name" value="60KD_IMP"/>
    <property type="match status" value="1"/>
</dbReference>
<evidence type="ECO:0000256" key="2">
    <source>
        <dbReference type="ARBA" id="ARBA00010527"/>
    </source>
</evidence>
<evidence type="ECO:0000256" key="8">
    <source>
        <dbReference type="ARBA" id="ARBA00022989"/>
    </source>
</evidence>
<name>A0A4T9T7D2_9ACTN</name>
<evidence type="ECO:0000256" key="7">
    <source>
        <dbReference type="ARBA" id="ARBA00022927"/>
    </source>
</evidence>
<keyword evidence="8 17" id="KW-1133">Transmembrane helix</keyword>
<dbReference type="RefSeq" id="WP_136845886.1">
    <property type="nucleotide sequence ID" value="NZ_SSTM01000004.1"/>
</dbReference>
<evidence type="ECO:0000256" key="4">
    <source>
        <dbReference type="ARBA" id="ARBA00022448"/>
    </source>
</evidence>
<comment type="caution">
    <text evidence="19">The sequence shown here is derived from an EMBL/GenBank/DDBJ whole genome shotgun (WGS) entry which is preliminary data.</text>
</comment>
<keyword evidence="7" id="KW-0653">Protein transport</keyword>
<keyword evidence="5" id="KW-1003">Cell membrane</keyword>
<evidence type="ECO:0000313" key="20">
    <source>
        <dbReference type="Proteomes" id="UP000309454"/>
    </source>
</evidence>
<evidence type="ECO:0000256" key="9">
    <source>
        <dbReference type="ARBA" id="ARBA00023136"/>
    </source>
</evidence>
<dbReference type="InterPro" id="IPR001708">
    <property type="entry name" value="YidC/ALB3/OXA1/COX18"/>
</dbReference>
<dbReference type="PANTHER" id="PTHR12428:SF65">
    <property type="entry name" value="CYTOCHROME C OXIDASE ASSEMBLY PROTEIN COX18, MITOCHONDRIAL"/>
    <property type="match status" value="1"/>
</dbReference>
<dbReference type="GO" id="GO:0005886">
    <property type="term" value="C:plasma membrane"/>
    <property type="evidence" value="ECO:0007669"/>
    <property type="project" value="UniProtKB-SubCell"/>
</dbReference>
<keyword evidence="9 17" id="KW-0472">Membrane</keyword>